<keyword evidence="1" id="KW-1133">Transmembrane helix</keyword>
<dbReference type="OrthoDB" id="677995at2"/>
<organism evidence="2 3">
    <name type="scientific">Larkinella punicea</name>
    <dbReference type="NCBI Taxonomy" id="2315727"/>
    <lineage>
        <taxon>Bacteria</taxon>
        <taxon>Pseudomonadati</taxon>
        <taxon>Bacteroidota</taxon>
        <taxon>Cytophagia</taxon>
        <taxon>Cytophagales</taxon>
        <taxon>Spirosomataceae</taxon>
        <taxon>Larkinella</taxon>
    </lineage>
</organism>
<keyword evidence="1" id="KW-0812">Transmembrane</keyword>
<reference evidence="2 3" key="1">
    <citation type="submission" date="2018-07" db="EMBL/GenBank/DDBJ databases">
        <title>Genome analysis of Larkinella rosea.</title>
        <authorList>
            <person name="Zhou Z."/>
            <person name="Wang G."/>
        </authorList>
    </citation>
    <scope>NUCLEOTIDE SEQUENCE [LARGE SCALE GENOMIC DNA]</scope>
    <source>
        <strain evidence="3">zzj9</strain>
    </source>
</reference>
<keyword evidence="3" id="KW-1185">Reference proteome</keyword>
<dbReference type="AlphaFoldDB" id="A0A368JR32"/>
<proteinExistence type="predicted"/>
<evidence type="ECO:0000313" key="2">
    <source>
        <dbReference type="EMBL" id="RCR70139.1"/>
    </source>
</evidence>
<evidence type="ECO:0000256" key="1">
    <source>
        <dbReference type="SAM" id="Phobius"/>
    </source>
</evidence>
<evidence type="ECO:0008006" key="4">
    <source>
        <dbReference type="Google" id="ProtNLM"/>
    </source>
</evidence>
<dbReference type="EMBL" id="QOWE01000005">
    <property type="protein sequence ID" value="RCR70139.1"/>
    <property type="molecule type" value="Genomic_DNA"/>
</dbReference>
<dbReference type="RefSeq" id="WP_114405305.1">
    <property type="nucleotide sequence ID" value="NZ_QOWE01000005.1"/>
</dbReference>
<keyword evidence="1" id="KW-0472">Membrane</keyword>
<protein>
    <recommendedName>
        <fullName evidence="4">SxtJ</fullName>
    </recommendedName>
</protein>
<accession>A0A368JR32</accession>
<feature type="transmembrane region" description="Helical" evidence="1">
    <location>
        <begin position="37"/>
        <end position="55"/>
    </location>
</feature>
<comment type="caution">
    <text evidence="2">The sequence shown here is derived from an EMBL/GenBank/DDBJ whole genome shotgun (WGS) entry which is preliminary data.</text>
</comment>
<feature type="transmembrane region" description="Helical" evidence="1">
    <location>
        <begin position="12"/>
        <end position="31"/>
    </location>
</feature>
<evidence type="ECO:0000313" key="3">
    <source>
        <dbReference type="Proteomes" id="UP000253383"/>
    </source>
</evidence>
<dbReference type="Proteomes" id="UP000253383">
    <property type="component" value="Unassembled WGS sequence"/>
</dbReference>
<feature type="transmembrane region" description="Helical" evidence="1">
    <location>
        <begin position="67"/>
        <end position="88"/>
    </location>
</feature>
<sequence>MSQLDRVKAQLVIVTGLVVLYFIFISVYWLYAAAAIGLLSVFIPVAGNGIVWVWFKIAEILGNINGKIVLTVLFWVFLVPIALLYRLFSKNPLAVKRTGKASLYHERNHTYTKEDLEQTW</sequence>
<gene>
    <name evidence="2" type="ORF">DUE52_07175</name>
</gene>
<name>A0A368JR32_9BACT</name>